<dbReference type="Gene3D" id="3.90.110.10">
    <property type="entry name" value="Lactate dehydrogenase/glycoside hydrolase, family 4, C-terminal"/>
    <property type="match status" value="1"/>
</dbReference>
<feature type="domain" description="Lactate/malate dehydrogenase N-terminal" evidence="10">
    <location>
        <begin position="1"/>
        <end position="139"/>
    </location>
</feature>
<dbReference type="Proteomes" id="UP001597322">
    <property type="component" value="Unassembled WGS sequence"/>
</dbReference>
<feature type="binding site" evidence="8">
    <location>
        <position position="32"/>
    </location>
    <ligand>
        <name>NAD(+)</name>
        <dbReference type="ChEBI" id="CHEBI:57540"/>
    </ligand>
</feature>
<feature type="signal peptide" evidence="9">
    <location>
        <begin position="1"/>
        <end position="20"/>
    </location>
</feature>
<dbReference type="InterPro" id="IPR018177">
    <property type="entry name" value="L-lactate_DH_AS"/>
</dbReference>
<dbReference type="NCBIfam" id="TIGR01771">
    <property type="entry name" value="L-LDH-NAD"/>
    <property type="match status" value="1"/>
</dbReference>
<evidence type="ECO:0000313" key="12">
    <source>
        <dbReference type="EMBL" id="MFD1746439.1"/>
    </source>
</evidence>
<comment type="caution">
    <text evidence="8">Lacks conserved residue(s) required for the propagation of feature annotation.</text>
</comment>
<evidence type="ECO:0000256" key="9">
    <source>
        <dbReference type="SAM" id="SignalP"/>
    </source>
</evidence>
<feature type="domain" description="Lactate/malate dehydrogenase C-terminal" evidence="11">
    <location>
        <begin position="142"/>
        <end position="304"/>
    </location>
</feature>
<feature type="binding site" evidence="8">
    <location>
        <begin position="117"/>
        <end position="120"/>
    </location>
    <ligand>
        <name>substrate</name>
    </ligand>
</feature>
<dbReference type="CDD" id="cd05292">
    <property type="entry name" value="LDH_2"/>
    <property type="match status" value="1"/>
</dbReference>
<dbReference type="SUPFAM" id="SSF56327">
    <property type="entry name" value="LDH C-terminal domain-like"/>
    <property type="match status" value="1"/>
</dbReference>
<dbReference type="InterPro" id="IPR015955">
    <property type="entry name" value="Lactate_DH/Glyco_Ohase_4_C"/>
</dbReference>
<dbReference type="InterPro" id="IPR011304">
    <property type="entry name" value="L-lactate_DH"/>
</dbReference>
<sequence length="320" mass="33167">MKVGIVGAGMVGSSAGFALALSGTATEIVLVDVNEKLAVAQAQDIAHATPFHSATKVSAGDYDALRGAGIVILAAGVNQKPGETRLALLERNAAVFRQVVASVLAAAPDAILLVAANPVDVMTDIAARISGLPPERVIGSGTILDTARFRSLIGRHLGISPQSVHAYVLGEHGDSEVLAWSNARAGSVSVDDFAAQIGRPIDETVRARIDDDVRNAAYRIIEGKGSTYYGIGGGLSRIVKAIVLDQHAILSVSIRTDRVEGVEHVTLSLPRVVGRAGVITTLHPELTPAERVALQRSAALLLDTASAVQVSSIFDANGSV</sequence>
<evidence type="ECO:0000256" key="3">
    <source>
        <dbReference type="ARBA" id="ARBA00006054"/>
    </source>
</evidence>
<protein>
    <recommendedName>
        <fullName evidence="4 8">L-lactate dehydrogenase</fullName>
        <shortName evidence="8">L-LDH</shortName>
        <ecNumber evidence="4 8">1.1.1.27</ecNumber>
    </recommendedName>
</protein>
<feature type="binding site" evidence="8">
    <location>
        <position position="79"/>
    </location>
    <ligand>
        <name>substrate</name>
    </ligand>
</feature>
<evidence type="ECO:0000256" key="1">
    <source>
        <dbReference type="ARBA" id="ARBA00003966"/>
    </source>
</evidence>
<feature type="binding site" evidence="8">
    <location>
        <begin position="76"/>
        <end position="77"/>
    </location>
    <ligand>
        <name>NAD(+)</name>
        <dbReference type="ChEBI" id="CHEBI:57540"/>
    </ligand>
</feature>
<evidence type="ECO:0000256" key="6">
    <source>
        <dbReference type="ARBA" id="ARBA00023027"/>
    </source>
</evidence>
<dbReference type="HAMAP" id="MF_00488">
    <property type="entry name" value="Lactate_dehydrog"/>
    <property type="match status" value="1"/>
</dbReference>
<dbReference type="EC" id="1.1.1.27" evidence="4 8"/>
<dbReference type="SUPFAM" id="SSF51735">
    <property type="entry name" value="NAD(P)-binding Rossmann-fold domains"/>
    <property type="match status" value="1"/>
</dbReference>
<dbReference type="InterPro" id="IPR001557">
    <property type="entry name" value="L-lactate/malate_DH"/>
</dbReference>
<accession>A0ABW4M5G6</accession>
<proteinExistence type="inferred from homology"/>
<keyword evidence="13" id="KW-1185">Reference proteome</keyword>
<dbReference type="Pfam" id="PF00056">
    <property type="entry name" value="Ldh_1_N"/>
    <property type="match status" value="1"/>
</dbReference>
<dbReference type="GO" id="GO:0004459">
    <property type="term" value="F:L-lactate dehydrogenase (NAD+) activity"/>
    <property type="evidence" value="ECO:0007669"/>
    <property type="project" value="UniProtKB-EC"/>
</dbReference>
<dbReference type="Pfam" id="PF02866">
    <property type="entry name" value="Ldh_1_C"/>
    <property type="match status" value="1"/>
</dbReference>
<evidence type="ECO:0000313" key="13">
    <source>
        <dbReference type="Proteomes" id="UP001597322"/>
    </source>
</evidence>
<comment type="function">
    <text evidence="1">Catalyzes the reversible oxidation of malate to oxaloacetate.</text>
</comment>
<dbReference type="Gene3D" id="3.40.50.720">
    <property type="entry name" value="NAD(P)-binding Rossmann-like Domain"/>
    <property type="match status" value="1"/>
</dbReference>
<feature type="binding site" evidence="8">
    <location>
        <position position="227"/>
    </location>
    <ligand>
        <name>substrate</name>
    </ligand>
</feature>
<comment type="activity regulation">
    <text evidence="8">Allosterically activated by fructose 1,6-bisphosphate (FBP).</text>
</comment>
<dbReference type="PROSITE" id="PS00064">
    <property type="entry name" value="L_LDH"/>
    <property type="match status" value="1"/>
</dbReference>
<feature type="binding site" evidence="8">
    <location>
        <position position="62"/>
    </location>
    <ligand>
        <name>NAD(+)</name>
        <dbReference type="ChEBI" id="CHEBI:57540"/>
    </ligand>
</feature>
<comment type="subunit">
    <text evidence="8">Homotetramer.</text>
</comment>
<feature type="chain" id="PRO_5046282513" description="L-lactate dehydrogenase" evidence="9">
    <location>
        <begin position="21"/>
        <end position="320"/>
    </location>
</feature>
<comment type="similarity">
    <text evidence="3 8">Belongs to the LDH/MDH superfamily. LDH family.</text>
</comment>
<keyword evidence="8" id="KW-0021">Allosteric enzyme</keyword>
<organism evidence="12 13">
    <name type="scientific">Rhizobium helianthi</name>
    <dbReference type="NCBI Taxonomy" id="1132695"/>
    <lineage>
        <taxon>Bacteria</taxon>
        <taxon>Pseudomonadati</taxon>
        <taxon>Pseudomonadota</taxon>
        <taxon>Alphaproteobacteria</taxon>
        <taxon>Hyphomicrobiales</taxon>
        <taxon>Rhizobiaceae</taxon>
        <taxon>Rhizobium/Agrobacterium group</taxon>
        <taxon>Rhizobium</taxon>
    </lineage>
</organism>
<dbReference type="PANTHER" id="PTHR43128">
    <property type="entry name" value="L-2-HYDROXYCARBOXYLATE DEHYDROGENASE (NAD(P)(+))"/>
    <property type="match status" value="1"/>
</dbReference>
<comment type="caution">
    <text evidence="12">The sequence shown here is derived from an EMBL/GenBank/DDBJ whole genome shotgun (WGS) entry which is preliminary data.</text>
</comment>
<keyword evidence="6 8" id="KW-0520">NAD</keyword>
<feature type="binding site" evidence="8">
    <location>
        <begin position="145"/>
        <end position="148"/>
    </location>
    <ligand>
        <name>substrate</name>
    </ligand>
</feature>
<keyword evidence="8" id="KW-0963">Cytoplasm</keyword>
<feature type="binding site" evidence="8">
    <location>
        <position position="140"/>
    </location>
    <ligand>
        <name>NAD(+)</name>
        <dbReference type="ChEBI" id="CHEBI:57540"/>
    </ligand>
</feature>
<feature type="binding site" evidence="8">
    <location>
        <position position="165"/>
    </location>
    <ligand>
        <name>beta-D-fructose 1,6-bisphosphate</name>
        <dbReference type="ChEBI" id="CHEBI:32966"/>
        <note>allosteric activator</note>
    </ligand>
</feature>
<feature type="binding site" evidence="8">
    <location>
        <position position="150"/>
    </location>
    <ligand>
        <name>beta-D-fructose 1,6-bisphosphate</name>
        <dbReference type="ChEBI" id="CHEBI:32966"/>
        <note>allosteric activator</note>
    </ligand>
</feature>
<comment type="pathway">
    <text evidence="2 8">Fermentation; pyruvate fermentation to lactate; (S)-lactate from pyruvate: step 1/1.</text>
</comment>
<evidence type="ECO:0000256" key="7">
    <source>
        <dbReference type="ARBA" id="ARBA00049258"/>
    </source>
</evidence>
<evidence type="ECO:0000256" key="2">
    <source>
        <dbReference type="ARBA" id="ARBA00004843"/>
    </source>
</evidence>
<evidence type="ECO:0000259" key="10">
    <source>
        <dbReference type="Pfam" id="PF00056"/>
    </source>
</evidence>
<feature type="binding site" evidence="8">
    <location>
        <position position="11"/>
    </location>
    <ligand>
        <name>NAD(+)</name>
        <dbReference type="ChEBI" id="CHEBI:57540"/>
    </ligand>
</feature>
<evidence type="ECO:0000256" key="4">
    <source>
        <dbReference type="ARBA" id="ARBA00012967"/>
    </source>
</evidence>
<feature type="active site" description="Proton acceptor" evidence="8">
    <location>
        <position position="172"/>
    </location>
</feature>
<dbReference type="InterPro" id="IPR022383">
    <property type="entry name" value="Lactate/malate_DH_C"/>
</dbReference>
<dbReference type="InterPro" id="IPR036291">
    <property type="entry name" value="NAD(P)-bd_dom_sf"/>
</dbReference>
<feature type="binding site" evidence="8">
    <location>
        <position position="85"/>
    </location>
    <ligand>
        <name>substrate</name>
    </ligand>
</feature>
<dbReference type="InterPro" id="IPR001236">
    <property type="entry name" value="Lactate/malate_DH_N"/>
</dbReference>
<feature type="binding site" evidence="8">
    <location>
        <begin position="115"/>
        <end position="117"/>
    </location>
    <ligand>
        <name>NAD(+)</name>
        <dbReference type="ChEBI" id="CHEBI:57540"/>
    </ligand>
</feature>
<feature type="modified residue" description="Phosphotyrosine" evidence="8">
    <location>
        <position position="218"/>
    </location>
</feature>
<evidence type="ECO:0000259" key="11">
    <source>
        <dbReference type="Pfam" id="PF02866"/>
    </source>
</evidence>
<dbReference type="RefSeq" id="WP_377402046.1">
    <property type="nucleotide sequence ID" value="NZ_JBHUEQ010000023.1"/>
</dbReference>
<reference evidence="13" key="1">
    <citation type="journal article" date="2019" name="Int. J. Syst. Evol. Microbiol.">
        <title>The Global Catalogue of Microorganisms (GCM) 10K type strain sequencing project: providing services to taxonomists for standard genome sequencing and annotation.</title>
        <authorList>
            <consortium name="The Broad Institute Genomics Platform"/>
            <consortium name="The Broad Institute Genome Sequencing Center for Infectious Disease"/>
            <person name="Wu L."/>
            <person name="Ma J."/>
        </authorList>
    </citation>
    <scope>NUCLEOTIDE SEQUENCE [LARGE SCALE GENOMIC DNA]</scope>
    <source>
        <strain evidence="13">CG52</strain>
    </source>
</reference>
<evidence type="ECO:0000256" key="8">
    <source>
        <dbReference type="HAMAP-Rule" id="MF_00488"/>
    </source>
</evidence>
<dbReference type="EMBL" id="JBHUEQ010000023">
    <property type="protein sequence ID" value="MFD1746439.1"/>
    <property type="molecule type" value="Genomic_DNA"/>
</dbReference>
<dbReference type="PANTHER" id="PTHR43128:SF16">
    <property type="entry name" value="L-LACTATE DEHYDROGENASE"/>
    <property type="match status" value="1"/>
</dbReference>
<comment type="subcellular location">
    <subcellularLocation>
        <location evidence="8">Cytoplasm</location>
    </subcellularLocation>
</comment>
<keyword evidence="8" id="KW-0597">Phosphoprotein</keyword>
<keyword evidence="9" id="KW-0732">Signal</keyword>
<name>A0ABW4M5G6_9HYPH</name>
<comment type="catalytic activity">
    <reaction evidence="7 8">
        <text>(S)-lactate + NAD(+) = pyruvate + NADH + H(+)</text>
        <dbReference type="Rhea" id="RHEA:23444"/>
        <dbReference type="ChEBI" id="CHEBI:15361"/>
        <dbReference type="ChEBI" id="CHEBI:15378"/>
        <dbReference type="ChEBI" id="CHEBI:16651"/>
        <dbReference type="ChEBI" id="CHEBI:57540"/>
        <dbReference type="ChEBI" id="CHEBI:57945"/>
        <dbReference type="EC" id="1.1.1.27"/>
    </reaction>
</comment>
<keyword evidence="5 8" id="KW-0560">Oxidoreductase</keyword>
<dbReference type="PIRSF" id="PIRSF000102">
    <property type="entry name" value="Lac_mal_DH"/>
    <property type="match status" value="1"/>
</dbReference>
<evidence type="ECO:0000256" key="5">
    <source>
        <dbReference type="ARBA" id="ARBA00023002"/>
    </source>
</evidence>
<gene>
    <name evidence="8" type="primary">ldh</name>
    <name evidence="12" type="ORF">ACFSE1_13275</name>
</gene>
<comment type="function">
    <text evidence="8">Catalyzes the conversion of lactate to pyruvate.</text>
</comment>
<dbReference type="PRINTS" id="PR00086">
    <property type="entry name" value="LLDHDRGNASE"/>
</dbReference>